<sequence length="415" mass="42364">MSAPERTRVAITGMGVKSPAGNSVDEAYTTIMSAKSAATTVDELVAENAPVRFACMVPDFPMDGYVSLRERRQIDRGTQLALCAAADAVRDADLPTTLPAERVGVHLGTGIGGLTSMEATALNHGDDPAGIPVHTVPRTMANSAAARVAMRYGFQGSCTTYATACASGTTAIGEAARRIRYGELDAVVAGGFDSAITTIMVAGFARMRALSTRNDAPWSASRPFDAERDGFVLAEGAAMMVLERWDAAAARGARIYGEVAGYAANADAFNIVAPLADGAVAARCMALAIADAGLGPADIGHINAHGTSTRSNDSAEAAAISRCFGATAPPVTSVKGVTGHLIGGSGALEACVALVCAERGVVPPVANLADGDEFDFLDIVTGVPRAVPTAPALSNSFGFGGQNACLVLTPALWNS</sequence>
<protein>
    <submittedName>
        <fullName evidence="5">Beta-ketoacyl-[acyl-carrier-protein] synthase family protein</fullName>
    </submittedName>
</protein>
<keyword evidence="6" id="KW-1185">Reference proteome</keyword>
<name>A0ABT1PB48_9ACTN</name>
<dbReference type="InterPro" id="IPR016039">
    <property type="entry name" value="Thiolase-like"/>
</dbReference>
<keyword evidence="2 3" id="KW-0808">Transferase</keyword>
<dbReference type="Proteomes" id="UP001206206">
    <property type="component" value="Unassembled WGS sequence"/>
</dbReference>
<dbReference type="PANTHER" id="PTHR11712:SF347">
    <property type="entry name" value="BETA KETOACYL-ACYL CARRIER PROTEIN SYNTHASE"/>
    <property type="match status" value="1"/>
</dbReference>
<evidence type="ECO:0000256" key="2">
    <source>
        <dbReference type="ARBA" id="ARBA00022679"/>
    </source>
</evidence>
<dbReference type="Gene3D" id="3.40.47.10">
    <property type="match status" value="1"/>
</dbReference>
<dbReference type="Pfam" id="PF02801">
    <property type="entry name" value="Ketoacyl-synt_C"/>
    <property type="match status" value="1"/>
</dbReference>
<evidence type="ECO:0000313" key="6">
    <source>
        <dbReference type="Proteomes" id="UP001206206"/>
    </source>
</evidence>
<dbReference type="NCBIfam" id="NF005589">
    <property type="entry name" value="PRK07314.1"/>
    <property type="match status" value="1"/>
</dbReference>
<gene>
    <name evidence="5" type="ORF">NON19_11245</name>
</gene>
<evidence type="ECO:0000313" key="5">
    <source>
        <dbReference type="EMBL" id="MCQ4042592.1"/>
    </source>
</evidence>
<dbReference type="PROSITE" id="PS52004">
    <property type="entry name" value="KS3_2"/>
    <property type="match status" value="1"/>
</dbReference>
<organism evidence="5 6">
    <name type="scientific">Streptantibioticus rubrisoli</name>
    <dbReference type="NCBI Taxonomy" id="1387313"/>
    <lineage>
        <taxon>Bacteria</taxon>
        <taxon>Bacillati</taxon>
        <taxon>Actinomycetota</taxon>
        <taxon>Actinomycetes</taxon>
        <taxon>Kitasatosporales</taxon>
        <taxon>Streptomycetaceae</taxon>
        <taxon>Streptantibioticus</taxon>
    </lineage>
</organism>
<dbReference type="SMART" id="SM00825">
    <property type="entry name" value="PKS_KS"/>
    <property type="match status" value="1"/>
</dbReference>
<evidence type="ECO:0000256" key="1">
    <source>
        <dbReference type="ARBA" id="ARBA00008467"/>
    </source>
</evidence>
<dbReference type="SUPFAM" id="SSF53901">
    <property type="entry name" value="Thiolase-like"/>
    <property type="match status" value="2"/>
</dbReference>
<dbReference type="RefSeq" id="WP_255926915.1">
    <property type="nucleotide sequence ID" value="NZ_JANFNH010000008.1"/>
</dbReference>
<dbReference type="Pfam" id="PF00109">
    <property type="entry name" value="ketoacyl-synt"/>
    <property type="match status" value="1"/>
</dbReference>
<dbReference type="PANTHER" id="PTHR11712">
    <property type="entry name" value="POLYKETIDE SYNTHASE-RELATED"/>
    <property type="match status" value="1"/>
</dbReference>
<dbReference type="InterPro" id="IPR000794">
    <property type="entry name" value="Beta-ketoacyl_synthase"/>
</dbReference>
<dbReference type="InterPro" id="IPR020841">
    <property type="entry name" value="PKS_Beta-ketoAc_synthase_dom"/>
</dbReference>
<accession>A0ABT1PB48</accession>
<evidence type="ECO:0000259" key="4">
    <source>
        <dbReference type="PROSITE" id="PS52004"/>
    </source>
</evidence>
<comment type="caution">
    <text evidence="5">The sequence shown here is derived from an EMBL/GenBank/DDBJ whole genome shotgun (WGS) entry which is preliminary data.</text>
</comment>
<proteinExistence type="inferred from homology"/>
<dbReference type="CDD" id="cd00834">
    <property type="entry name" value="KAS_I_II"/>
    <property type="match status" value="1"/>
</dbReference>
<feature type="domain" description="Ketosynthase family 3 (KS3)" evidence="4">
    <location>
        <begin position="6"/>
        <end position="410"/>
    </location>
</feature>
<dbReference type="InterPro" id="IPR014031">
    <property type="entry name" value="Ketoacyl_synth_C"/>
</dbReference>
<reference evidence="5 6" key="1">
    <citation type="submission" date="2022-06" db="EMBL/GenBank/DDBJ databases">
        <title>Draft genome sequence of type strain Streptomyces rubrisoli DSM 42083.</title>
        <authorList>
            <person name="Duangmal K."/>
            <person name="Klaysubun C."/>
        </authorList>
    </citation>
    <scope>NUCLEOTIDE SEQUENCE [LARGE SCALE GENOMIC DNA]</scope>
    <source>
        <strain evidence="5 6">DSM 42083</strain>
    </source>
</reference>
<dbReference type="EMBL" id="JANFNH010000008">
    <property type="protein sequence ID" value="MCQ4042592.1"/>
    <property type="molecule type" value="Genomic_DNA"/>
</dbReference>
<comment type="similarity">
    <text evidence="1 3">Belongs to the thiolase-like superfamily. Beta-ketoacyl-ACP synthases family.</text>
</comment>
<evidence type="ECO:0000256" key="3">
    <source>
        <dbReference type="RuleBase" id="RU003694"/>
    </source>
</evidence>
<dbReference type="InterPro" id="IPR014030">
    <property type="entry name" value="Ketoacyl_synth_N"/>
</dbReference>